<keyword evidence="1" id="KW-0812">Transmembrane</keyword>
<gene>
    <name evidence="3" type="ORF">SAMN02745129_2594</name>
</gene>
<evidence type="ECO:0000313" key="4">
    <source>
        <dbReference type="Proteomes" id="UP000184268"/>
    </source>
</evidence>
<feature type="transmembrane region" description="Helical" evidence="1">
    <location>
        <begin position="95"/>
        <end position="115"/>
    </location>
</feature>
<dbReference type="AlphaFoldDB" id="A0A1M5UIW8"/>
<proteinExistence type="predicted"/>
<dbReference type="Proteomes" id="UP000184268">
    <property type="component" value="Unassembled WGS sequence"/>
</dbReference>
<feature type="domain" description="SHOCT" evidence="2">
    <location>
        <begin position="145"/>
        <end position="171"/>
    </location>
</feature>
<dbReference type="Pfam" id="PF09851">
    <property type="entry name" value="SHOCT"/>
    <property type="match status" value="1"/>
</dbReference>
<keyword evidence="1" id="KW-1133">Transmembrane helix</keyword>
<feature type="transmembrane region" description="Helical" evidence="1">
    <location>
        <begin position="37"/>
        <end position="59"/>
    </location>
</feature>
<name>A0A1M5UIW8_9GAMM</name>
<protein>
    <submittedName>
        <fullName evidence="3">Short C-terminal domain-containing protein</fullName>
    </submittedName>
</protein>
<dbReference type="InterPro" id="IPR018649">
    <property type="entry name" value="SHOCT"/>
</dbReference>
<accession>A0A1M5UIW8</accession>
<evidence type="ECO:0000259" key="2">
    <source>
        <dbReference type="Pfam" id="PF09851"/>
    </source>
</evidence>
<sequence length="173" mass="20272">MTFFLYLLIPILVFISYKVMRRSGFVARYREKNLFLALYLTLTPFFFLIIHGVMAIYYEGVDQEPSSWIQLVSWAYAATIAYLVYRVAVASQRNVFAWPLLCCLLPPIFVYVFLITDKEAISQYKSFYHPPHNQPASNPLDRANALEKLQQLRDSEAITSTEYEQQKHRILNE</sequence>
<feature type="transmembrane region" description="Helical" evidence="1">
    <location>
        <begin position="71"/>
        <end position="89"/>
    </location>
</feature>
<evidence type="ECO:0000313" key="3">
    <source>
        <dbReference type="EMBL" id="SHH62927.1"/>
    </source>
</evidence>
<keyword evidence="4" id="KW-1185">Reference proteome</keyword>
<keyword evidence="1" id="KW-0472">Membrane</keyword>
<dbReference type="RefSeq" id="WP_067655076.1">
    <property type="nucleotide sequence ID" value="NZ_FQXG01000003.1"/>
</dbReference>
<reference evidence="3 4" key="1">
    <citation type="submission" date="2016-11" db="EMBL/GenBank/DDBJ databases">
        <authorList>
            <person name="Jaros S."/>
            <person name="Januszkiewicz K."/>
            <person name="Wedrychowicz H."/>
        </authorList>
    </citation>
    <scope>NUCLEOTIDE SEQUENCE [LARGE SCALE GENOMIC DNA]</scope>
    <source>
        <strain evidence="3 4">DSM 16917</strain>
    </source>
</reference>
<dbReference type="EMBL" id="FQXG01000003">
    <property type="protein sequence ID" value="SHH62927.1"/>
    <property type="molecule type" value="Genomic_DNA"/>
</dbReference>
<evidence type="ECO:0000256" key="1">
    <source>
        <dbReference type="SAM" id="Phobius"/>
    </source>
</evidence>
<organism evidence="3 4">
    <name type="scientific">Ferrimonas marina</name>
    <dbReference type="NCBI Taxonomy" id="299255"/>
    <lineage>
        <taxon>Bacteria</taxon>
        <taxon>Pseudomonadati</taxon>
        <taxon>Pseudomonadota</taxon>
        <taxon>Gammaproteobacteria</taxon>
        <taxon>Alteromonadales</taxon>
        <taxon>Ferrimonadaceae</taxon>
        <taxon>Ferrimonas</taxon>
    </lineage>
</organism>